<evidence type="ECO:0000313" key="3">
    <source>
        <dbReference type="EMBL" id="MSU08324.1"/>
    </source>
</evidence>
<dbReference type="CDD" id="cd09726">
    <property type="entry name" value="RAMP_I_III"/>
    <property type="match status" value="1"/>
</dbReference>
<organism evidence="3 4">
    <name type="scientific">Anaerovibrio slackiae</name>
    <dbReference type="NCBI Taxonomy" id="2652309"/>
    <lineage>
        <taxon>Bacteria</taxon>
        <taxon>Bacillati</taxon>
        <taxon>Bacillota</taxon>
        <taxon>Negativicutes</taxon>
        <taxon>Selenomonadales</taxon>
        <taxon>Selenomonadaceae</taxon>
        <taxon>Anaerovibrio</taxon>
    </lineage>
</organism>
<dbReference type="PANTHER" id="PTHR35579:SF3">
    <property type="entry name" value="CRISPR SYSTEM CMS ENDORIBONUCLEASE CSM3"/>
    <property type="match status" value="1"/>
</dbReference>
<dbReference type="InterPro" id="IPR052216">
    <property type="entry name" value="CRISPR_Csm3_endoribonuclease"/>
</dbReference>
<sequence>MIQAGCQCEERLVKSMASSMTNSMDKGFVLDLTISVVSALHLGSGQADVNLDAEVVHDHCGVPYFPAKRLKGLLYESALEVVEMAEASGQKLFSLDELNTLFQHGVSGEKQLIMHNFYLPGYQQDRQGWEYLQAKYPGLINARDVLEEYTSIRYQTSIDKATHTALDHSLHNIRVVEAGCCFRGSIQVVNGDEQDRAILALACRNLQYAGGKRNRGLGRIECCFDKMDEVIRCAVKQVRKA</sequence>
<keyword evidence="4" id="KW-1185">Reference proteome</keyword>
<dbReference type="InterPro" id="IPR005537">
    <property type="entry name" value="RAMP_III_fam"/>
</dbReference>
<dbReference type="EMBL" id="VUNR01000006">
    <property type="protein sequence ID" value="MSU08324.1"/>
    <property type="molecule type" value="Genomic_DNA"/>
</dbReference>
<evidence type="ECO:0000313" key="4">
    <source>
        <dbReference type="Proteomes" id="UP000433181"/>
    </source>
</evidence>
<name>A0A6I2UFL3_9FIRM</name>
<evidence type="ECO:0000259" key="2">
    <source>
        <dbReference type="Pfam" id="PF03787"/>
    </source>
</evidence>
<dbReference type="Pfam" id="PF03787">
    <property type="entry name" value="RAMPs"/>
    <property type="match status" value="1"/>
</dbReference>
<dbReference type="AlphaFoldDB" id="A0A6I2UFL3"/>
<reference evidence="3 4" key="1">
    <citation type="submission" date="2019-08" db="EMBL/GenBank/DDBJ databases">
        <title>In-depth cultivation of the pig gut microbiome towards novel bacterial diversity and tailored functional studies.</title>
        <authorList>
            <person name="Wylensek D."/>
            <person name="Hitch T.C.A."/>
            <person name="Clavel T."/>
        </authorList>
    </citation>
    <scope>NUCLEOTIDE SEQUENCE [LARGE SCALE GENOMIC DNA]</scope>
    <source>
        <strain evidence="3 4">WCA-693-APC-5D-A</strain>
    </source>
</reference>
<dbReference type="Proteomes" id="UP000433181">
    <property type="component" value="Unassembled WGS sequence"/>
</dbReference>
<evidence type="ECO:0000256" key="1">
    <source>
        <dbReference type="ARBA" id="ARBA00023118"/>
    </source>
</evidence>
<comment type="caution">
    <text evidence="3">The sequence shown here is derived from an EMBL/GenBank/DDBJ whole genome shotgun (WGS) entry which is preliminary data.</text>
</comment>
<gene>
    <name evidence="3" type="ORF">FYJ84_04880</name>
</gene>
<dbReference type="PANTHER" id="PTHR35579">
    <property type="entry name" value="CRISPR SYSTEM CMS ENDORIBONUCLEASE CSM3"/>
    <property type="match status" value="1"/>
</dbReference>
<protein>
    <recommendedName>
        <fullName evidence="2">CRISPR type III-associated protein domain-containing protein</fullName>
    </recommendedName>
</protein>
<proteinExistence type="predicted"/>
<dbReference type="GO" id="GO:0051607">
    <property type="term" value="P:defense response to virus"/>
    <property type="evidence" value="ECO:0007669"/>
    <property type="project" value="UniProtKB-KW"/>
</dbReference>
<feature type="domain" description="CRISPR type III-associated protein" evidence="2">
    <location>
        <begin position="33"/>
        <end position="221"/>
    </location>
</feature>
<keyword evidence="1" id="KW-0051">Antiviral defense</keyword>
<accession>A0A6I2UFL3</accession>